<keyword evidence="2" id="KW-1185">Reference proteome</keyword>
<name>A0A9W2Y0J9_BETSP</name>
<dbReference type="RefSeq" id="XP_055367345.1">
    <property type="nucleotide sequence ID" value="XM_055511370.1"/>
</dbReference>
<sequence>MAPSEKDTNKKEIKEEEQDLVLMYPGQLNITIKEDQNHEFTDQDQYRHEVKEETLDPDFVDLQNWSSGVKQENQDSGAINYEHHFVKQDHIKSEIKEETQDLDISDRNHTKSEVEEENQKPNISDQNHHGGGIDEQDRNQDHRSSDPTERTDQQSGVKENSYVLHLYSSCSASNVFQNIMKTKKILTSPQPTAHNCTCSTPETILSK</sequence>
<dbReference type="AlphaFoldDB" id="A0A9W2Y0J9"/>
<feature type="compositionally biased region" description="Basic and acidic residues" evidence="1">
    <location>
        <begin position="126"/>
        <end position="152"/>
    </location>
</feature>
<reference evidence="3" key="1">
    <citation type="submission" date="2025-08" db="UniProtKB">
        <authorList>
            <consortium name="RefSeq"/>
        </authorList>
    </citation>
    <scope>IDENTIFICATION</scope>
</reference>
<evidence type="ECO:0000313" key="3">
    <source>
        <dbReference type="RefSeq" id="XP_055367345.1"/>
    </source>
</evidence>
<dbReference type="Proteomes" id="UP000515150">
    <property type="component" value="Chromosome 9"/>
</dbReference>
<feature type="region of interest" description="Disordered" evidence="1">
    <location>
        <begin position="91"/>
        <end position="157"/>
    </location>
</feature>
<protein>
    <submittedName>
        <fullName evidence="3">Uncharacterized protein LOC114861307 isoform X3</fullName>
    </submittedName>
</protein>
<evidence type="ECO:0000256" key="1">
    <source>
        <dbReference type="SAM" id="MobiDB-lite"/>
    </source>
</evidence>
<proteinExistence type="predicted"/>
<feature type="compositionally biased region" description="Basic and acidic residues" evidence="1">
    <location>
        <begin position="91"/>
        <end position="119"/>
    </location>
</feature>
<evidence type="ECO:0000313" key="2">
    <source>
        <dbReference type="Proteomes" id="UP000515150"/>
    </source>
</evidence>
<accession>A0A9W2Y0J9</accession>
<organism evidence="2 3">
    <name type="scientific">Betta splendens</name>
    <name type="common">Siamese fighting fish</name>
    <dbReference type="NCBI Taxonomy" id="158456"/>
    <lineage>
        <taxon>Eukaryota</taxon>
        <taxon>Metazoa</taxon>
        <taxon>Chordata</taxon>
        <taxon>Craniata</taxon>
        <taxon>Vertebrata</taxon>
        <taxon>Euteleostomi</taxon>
        <taxon>Actinopterygii</taxon>
        <taxon>Neopterygii</taxon>
        <taxon>Teleostei</taxon>
        <taxon>Neoteleostei</taxon>
        <taxon>Acanthomorphata</taxon>
        <taxon>Anabantaria</taxon>
        <taxon>Anabantiformes</taxon>
        <taxon>Anabantoidei</taxon>
        <taxon>Osphronemidae</taxon>
        <taxon>Betta</taxon>
    </lineage>
</organism>
<dbReference type="GeneID" id="114861307"/>
<gene>
    <name evidence="3" type="primary">LOC114861307</name>
</gene>